<sequence>MPLNYFITINFSKTDIPVLQINAAFLKLKRQLTRWLLSSSKHKEAIGPTFAWVFENCIDGEGCDVIDGQHNIHVHLAIYISEGYEDEIVAEVKSLLEKMTVINERTVYLADTIENPTLSYFLRDVIQIISIFTVEV</sequence>
<evidence type="ECO:0000313" key="2">
    <source>
        <dbReference type="Proteomes" id="UP001431634"/>
    </source>
</evidence>
<gene>
    <name evidence="1" type="ORF">QJV27_08020</name>
</gene>
<reference evidence="1" key="1">
    <citation type="submission" date="2023-05" db="EMBL/GenBank/DDBJ databases">
        <title>Whole genome sequence of Commensalibacter sp.</title>
        <authorList>
            <person name="Charoenyingcharoen P."/>
            <person name="Yukphan P."/>
        </authorList>
    </citation>
    <scope>NUCLEOTIDE SEQUENCE</scope>
    <source>
        <strain evidence="1">TBRC 16381</strain>
    </source>
</reference>
<organism evidence="1 2">
    <name type="scientific">Commensalibacter oyaizuii</name>
    <dbReference type="NCBI Taxonomy" id="3043873"/>
    <lineage>
        <taxon>Bacteria</taxon>
        <taxon>Pseudomonadati</taxon>
        <taxon>Pseudomonadota</taxon>
        <taxon>Alphaproteobacteria</taxon>
        <taxon>Acetobacterales</taxon>
        <taxon>Acetobacteraceae</taxon>
    </lineage>
</organism>
<evidence type="ECO:0008006" key="3">
    <source>
        <dbReference type="Google" id="ProtNLM"/>
    </source>
</evidence>
<accession>A0ABT6Q2S1</accession>
<evidence type="ECO:0000313" key="1">
    <source>
        <dbReference type="EMBL" id="MDI2091315.1"/>
    </source>
</evidence>
<keyword evidence="2" id="KW-1185">Reference proteome</keyword>
<dbReference type="RefSeq" id="WP_281448411.1">
    <property type="nucleotide sequence ID" value="NZ_JASBAO010000001.1"/>
</dbReference>
<proteinExistence type="predicted"/>
<dbReference type="EMBL" id="JASBAO010000001">
    <property type="protein sequence ID" value="MDI2091315.1"/>
    <property type="molecule type" value="Genomic_DNA"/>
</dbReference>
<protein>
    <recommendedName>
        <fullName evidence="3">DUF3168 domain-containing protein</fullName>
    </recommendedName>
</protein>
<name>A0ABT6Q2S1_9PROT</name>
<comment type="caution">
    <text evidence="1">The sequence shown here is derived from an EMBL/GenBank/DDBJ whole genome shotgun (WGS) entry which is preliminary data.</text>
</comment>
<dbReference type="Proteomes" id="UP001431634">
    <property type="component" value="Unassembled WGS sequence"/>
</dbReference>